<proteinExistence type="inferred from homology"/>
<dbReference type="GO" id="GO:0008170">
    <property type="term" value="F:N-methyltransferase activity"/>
    <property type="evidence" value="ECO:0007669"/>
    <property type="project" value="InterPro"/>
</dbReference>
<keyword evidence="4 10" id="KW-0808">Transferase</keyword>
<keyword evidence="6" id="KW-0680">Restriction system</keyword>
<evidence type="ECO:0000313" key="11">
    <source>
        <dbReference type="Proteomes" id="UP000319103"/>
    </source>
</evidence>
<feature type="domain" description="DNA methylase adenine-specific" evidence="8">
    <location>
        <begin position="125"/>
        <end position="441"/>
    </location>
</feature>
<evidence type="ECO:0000256" key="6">
    <source>
        <dbReference type="ARBA" id="ARBA00022747"/>
    </source>
</evidence>
<reference evidence="10 11" key="1">
    <citation type="submission" date="2019-06" db="EMBL/GenBank/DDBJ databases">
        <title>Description of Kitasatospora acidophila sp. nov. isolated from pine grove soil, and reclassification of Streptomyces novaecaesareae to Kitasatospora novaeceasareae comb. nov.</title>
        <authorList>
            <person name="Kim M.J."/>
        </authorList>
    </citation>
    <scope>NUCLEOTIDE SEQUENCE [LARGE SCALE GENOMIC DNA]</scope>
    <source>
        <strain evidence="10 11">MMS16-CNU292</strain>
    </source>
</reference>
<dbReference type="AlphaFoldDB" id="A0A540VX48"/>
<dbReference type="SUPFAM" id="SSF53335">
    <property type="entry name" value="S-adenosyl-L-methionine-dependent methyltransferases"/>
    <property type="match status" value="1"/>
</dbReference>
<comment type="similarity">
    <text evidence="1">Belongs to the N(4)/N(6)-methyltransferase family.</text>
</comment>
<dbReference type="PANTHER" id="PTHR42933">
    <property type="entry name" value="SLR6095 PROTEIN"/>
    <property type="match status" value="1"/>
</dbReference>
<organism evidence="10 11">
    <name type="scientific">Kitasatospora acidiphila</name>
    <dbReference type="NCBI Taxonomy" id="2567942"/>
    <lineage>
        <taxon>Bacteria</taxon>
        <taxon>Bacillati</taxon>
        <taxon>Actinomycetota</taxon>
        <taxon>Actinomycetes</taxon>
        <taxon>Kitasatosporales</taxon>
        <taxon>Streptomycetaceae</taxon>
        <taxon>Kitasatospora</taxon>
    </lineage>
</organism>
<comment type="catalytic activity">
    <reaction evidence="7">
        <text>a 2'-deoxyadenosine in DNA + S-adenosyl-L-methionine = an N(6)-methyl-2'-deoxyadenosine in DNA + S-adenosyl-L-homocysteine + H(+)</text>
        <dbReference type="Rhea" id="RHEA:15197"/>
        <dbReference type="Rhea" id="RHEA-COMP:12418"/>
        <dbReference type="Rhea" id="RHEA-COMP:12419"/>
        <dbReference type="ChEBI" id="CHEBI:15378"/>
        <dbReference type="ChEBI" id="CHEBI:57856"/>
        <dbReference type="ChEBI" id="CHEBI:59789"/>
        <dbReference type="ChEBI" id="CHEBI:90615"/>
        <dbReference type="ChEBI" id="CHEBI:90616"/>
        <dbReference type="EC" id="2.1.1.72"/>
    </reaction>
</comment>
<evidence type="ECO:0000256" key="4">
    <source>
        <dbReference type="ARBA" id="ARBA00022679"/>
    </source>
</evidence>
<accession>A0A540VX48</accession>
<keyword evidence="11" id="KW-1185">Reference proteome</keyword>
<name>A0A540VX48_9ACTN</name>
<dbReference type="GO" id="GO:0032259">
    <property type="term" value="P:methylation"/>
    <property type="evidence" value="ECO:0007669"/>
    <property type="project" value="UniProtKB-KW"/>
</dbReference>
<dbReference type="GO" id="GO:0003677">
    <property type="term" value="F:DNA binding"/>
    <property type="evidence" value="ECO:0007669"/>
    <property type="project" value="InterPro"/>
</dbReference>
<keyword evidence="5" id="KW-0949">S-adenosyl-L-methionine</keyword>
<dbReference type="InterPro" id="IPR051537">
    <property type="entry name" value="DNA_Adenine_Mtase"/>
</dbReference>
<dbReference type="OrthoDB" id="9784823at2"/>
<evidence type="ECO:0000259" key="9">
    <source>
        <dbReference type="Pfam" id="PF12161"/>
    </source>
</evidence>
<dbReference type="InterPro" id="IPR003356">
    <property type="entry name" value="DNA_methylase_A-5"/>
</dbReference>
<dbReference type="Pfam" id="PF02384">
    <property type="entry name" value="N6_Mtase"/>
    <property type="match status" value="1"/>
</dbReference>
<sequence length="499" mass="55671">MNSPRDLVNKLWAFCHVLRDDGVSTLDYVQQLTLLLFLKMSDEQTRAPWNRPSPVPDSMDWQSLLARTGEDLENHYSHILRELATQDGMLGQIFRKSQNKIQNSARLTHLIHTLINQENWSSLDVDVKGDAYEGLLDRGVADGGAGAGQYFTPRALIRAIVDVMQPGPDDTVVDPSAGTGGFLLAAHEYVVTKHQLDPDQRKHARDGLVTGFELVDDTVRLAAMNMLLHGIGSPTAPSPIRTGDSLKKDPGERWSMVLANPPFGRKSTNLVINDEGDTERERYTTARTDFWAETSNKQLNFLQHIHTILENNGSAAVVLPDNVLFEGGAGEKIRQKLLDTCDLHTILRLPTGIFYAGGVKANVLFFDKKPGAKRPWTRETWVYDFRTGERFTMKTRQLAREHLQPFVDAYCPGARHQRVESERFKPFTYDELIARDKVNLDISWLADDSLEDPSKLPDPQTLIADITAELQVLLGQVAGLAGVLEQAQESVSGAVVDPE</sequence>
<dbReference type="GO" id="GO:0009007">
    <property type="term" value="F:site-specific DNA-methyltransferase (adenine-specific) activity"/>
    <property type="evidence" value="ECO:0007669"/>
    <property type="project" value="UniProtKB-EC"/>
</dbReference>
<feature type="domain" description="N6 adenine-specific DNA methyltransferase N-terminal" evidence="9">
    <location>
        <begin position="7"/>
        <end position="112"/>
    </location>
</feature>
<gene>
    <name evidence="10" type="ORF">E6W39_02545</name>
</gene>
<evidence type="ECO:0000256" key="3">
    <source>
        <dbReference type="ARBA" id="ARBA00022603"/>
    </source>
</evidence>
<dbReference type="GO" id="GO:0009307">
    <property type="term" value="P:DNA restriction-modification system"/>
    <property type="evidence" value="ECO:0007669"/>
    <property type="project" value="UniProtKB-KW"/>
</dbReference>
<dbReference type="PROSITE" id="PS00092">
    <property type="entry name" value="N6_MTASE"/>
    <property type="match status" value="1"/>
</dbReference>
<dbReference type="Gene3D" id="1.20.1260.30">
    <property type="match status" value="1"/>
</dbReference>
<keyword evidence="3 10" id="KW-0489">Methyltransferase</keyword>
<dbReference type="InterPro" id="IPR038333">
    <property type="entry name" value="T1MK-like_N_sf"/>
</dbReference>
<dbReference type="Pfam" id="PF12161">
    <property type="entry name" value="HsdM_N"/>
    <property type="match status" value="1"/>
</dbReference>
<dbReference type="RefSeq" id="WP_141632053.1">
    <property type="nucleotide sequence ID" value="NZ_VIGB01000003.1"/>
</dbReference>
<dbReference type="InterPro" id="IPR029063">
    <property type="entry name" value="SAM-dependent_MTases_sf"/>
</dbReference>
<evidence type="ECO:0000256" key="7">
    <source>
        <dbReference type="ARBA" id="ARBA00047942"/>
    </source>
</evidence>
<dbReference type="PRINTS" id="PR00507">
    <property type="entry name" value="N12N6MTFRASE"/>
</dbReference>
<dbReference type="Proteomes" id="UP000319103">
    <property type="component" value="Unassembled WGS sequence"/>
</dbReference>
<dbReference type="EC" id="2.1.1.72" evidence="2"/>
<evidence type="ECO:0000256" key="5">
    <source>
        <dbReference type="ARBA" id="ARBA00022691"/>
    </source>
</evidence>
<dbReference type="EMBL" id="VIGB01000003">
    <property type="protein sequence ID" value="TQF01321.1"/>
    <property type="molecule type" value="Genomic_DNA"/>
</dbReference>
<dbReference type="Gene3D" id="3.40.50.150">
    <property type="entry name" value="Vaccinia Virus protein VP39"/>
    <property type="match status" value="1"/>
</dbReference>
<evidence type="ECO:0000256" key="2">
    <source>
        <dbReference type="ARBA" id="ARBA00011900"/>
    </source>
</evidence>
<evidence type="ECO:0000313" key="10">
    <source>
        <dbReference type="EMBL" id="TQF01321.1"/>
    </source>
</evidence>
<dbReference type="PANTHER" id="PTHR42933:SF4">
    <property type="entry name" value="TYPE I RESTRICTION ENZYME ECOKI METHYLASE SUBUNIT"/>
    <property type="match status" value="1"/>
</dbReference>
<dbReference type="InterPro" id="IPR002052">
    <property type="entry name" value="DNA_methylase_N6_adenine_CS"/>
</dbReference>
<evidence type="ECO:0000256" key="1">
    <source>
        <dbReference type="ARBA" id="ARBA00006594"/>
    </source>
</evidence>
<dbReference type="InterPro" id="IPR022749">
    <property type="entry name" value="D12N6_MeTrfase_N"/>
</dbReference>
<comment type="caution">
    <text evidence="10">The sequence shown here is derived from an EMBL/GenBank/DDBJ whole genome shotgun (WGS) entry which is preliminary data.</text>
</comment>
<protein>
    <recommendedName>
        <fullName evidence="2">site-specific DNA-methyltransferase (adenine-specific)</fullName>
        <ecNumber evidence="2">2.1.1.72</ecNumber>
    </recommendedName>
</protein>
<evidence type="ECO:0000259" key="8">
    <source>
        <dbReference type="Pfam" id="PF02384"/>
    </source>
</evidence>